<name>I2G6D8_USTHO</name>
<dbReference type="Proteomes" id="UP000006174">
    <property type="component" value="Unassembled WGS sequence"/>
</dbReference>
<keyword evidence="2" id="KW-1185">Reference proteome</keyword>
<dbReference type="HOGENOM" id="CLU_1887297_0_0_1"/>
<comment type="caution">
    <text evidence="1">The sequence shown here is derived from an EMBL/GenBank/DDBJ whole genome shotgun (WGS) entry which is preliminary data.</text>
</comment>
<proteinExistence type="predicted"/>
<dbReference type="EMBL" id="CAGI01000195">
    <property type="protein sequence ID" value="CCF54731.1"/>
    <property type="molecule type" value="Genomic_DNA"/>
</dbReference>
<evidence type="ECO:0000313" key="2">
    <source>
        <dbReference type="Proteomes" id="UP000006174"/>
    </source>
</evidence>
<evidence type="ECO:0000313" key="1">
    <source>
        <dbReference type="EMBL" id="CCF54731.1"/>
    </source>
</evidence>
<organism evidence="1 2">
    <name type="scientific">Ustilago hordei</name>
    <name type="common">Barley covered smut fungus</name>
    <dbReference type="NCBI Taxonomy" id="120017"/>
    <lineage>
        <taxon>Eukaryota</taxon>
        <taxon>Fungi</taxon>
        <taxon>Dikarya</taxon>
        <taxon>Basidiomycota</taxon>
        <taxon>Ustilaginomycotina</taxon>
        <taxon>Ustilaginomycetes</taxon>
        <taxon>Ustilaginales</taxon>
        <taxon>Ustilaginaceae</taxon>
        <taxon>Ustilago</taxon>
    </lineage>
</organism>
<gene>
    <name evidence="1" type="ORF">UHOR_01489</name>
</gene>
<dbReference type="AlphaFoldDB" id="I2G6D8"/>
<protein>
    <submittedName>
        <fullName evidence="1">Uncharacterized protein</fullName>
    </submittedName>
</protein>
<sequence length="135" mass="15416">MCLWRRRRRKIDVPYVSEPKIRFEEAHRMCMVRRQDDDGEDGGIEVGAGSGICKLGGGAGNGWESMQPCVTSTLLLSDRRAGSRQAHLRLEDRARFHSGTPSHARASTQQAELLWAYFTLHCHYVEQLFTNTRRL</sequence>
<accession>I2G6D8</accession>
<reference evidence="1 2" key="1">
    <citation type="journal article" date="2012" name="Plant Cell">
        <title>Genome comparison of barley and maize smut fungi reveals targeted loss of RNA silencing components and species-specific presence of transposable elements.</title>
        <authorList>
            <person name="Laurie J.D."/>
            <person name="Ali S."/>
            <person name="Linning R."/>
            <person name="Mannhaupt G."/>
            <person name="Wong P."/>
            <person name="Gueldener U."/>
            <person name="Muensterkoetter M."/>
            <person name="Moore R."/>
            <person name="Kahmann R."/>
            <person name="Bakkeren G."/>
            <person name="Schirawski J."/>
        </authorList>
    </citation>
    <scope>NUCLEOTIDE SEQUENCE [LARGE SCALE GENOMIC DNA]</scope>
    <source>
        <strain evidence="2">Uh4875-4</strain>
    </source>
</reference>